<evidence type="ECO:0000256" key="3">
    <source>
        <dbReference type="ARBA" id="ARBA00022840"/>
    </source>
</evidence>
<dbReference type="InterPro" id="IPR001789">
    <property type="entry name" value="Sig_transdc_resp-reg_receiver"/>
</dbReference>
<dbReference type="Pfam" id="PF00158">
    <property type="entry name" value="Sigma54_activat"/>
    <property type="match status" value="1"/>
</dbReference>
<dbReference type="PRINTS" id="PR01590">
    <property type="entry name" value="HTHFIS"/>
</dbReference>
<dbReference type="Pfam" id="PF00072">
    <property type="entry name" value="Response_reg"/>
    <property type="match status" value="1"/>
</dbReference>
<dbReference type="SMART" id="SM00382">
    <property type="entry name" value="AAA"/>
    <property type="match status" value="1"/>
</dbReference>
<dbReference type="InterPro" id="IPR009057">
    <property type="entry name" value="Homeodomain-like_sf"/>
</dbReference>
<dbReference type="AlphaFoldDB" id="A0A1H7MN19"/>
<evidence type="ECO:0000256" key="5">
    <source>
        <dbReference type="ARBA" id="ARBA00023015"/>
    </source>
</evidence>
<dbReference type="Pfam" id="PF25601">
    <property type="entry name" value="AAA_lid_14"/>
    <property type="match status" value="1"/>
</dbReference>
<keyword evidence="5" id="KW-0805">Transcription regulation</keyword>
<dbReference type="Gene3D" id="1.10.10.60">
    <property type="entry name" value="Homeodomain-like"/>
    <property type="match status" value="1"/>
</dbReference>
<feature type="domain" description="Response regulatory" evidence="9">
    <location>
        <begin position="4"/>
        <end position="118"/>
    </location>
</feature>
<dbReference type="InterPro" id="IPR003593">
    <property type="entry name" value="AAA+_ATPase"/>
</dbReference>
<organism evidence="10 11">
    <name type="scientific">Sphingomonas palmae</name>
    <dbReference type="NCBI Taxonomy" id="1855283"/>
    <lineage>
        <taxon>Bacteria</taxon>
        <taxon>Pseudomonadati</taxon>
        <taxon>Pseudomonadota</taxon>
        <taxon>Alphaproteobacteria</taxon>
        <taxon>Sphingomonadales</taxon>
        <taxon>Sphingomonadaceae</taxon>
        <taxon>Sphingomonas</taxon>
    </lineage>
</organism>
<feature type="modified residue" description="4-aspartylphosphate" evidence="7">
    <location>
        <position position="53"/>
    </location>
</feature>
<dbReference type="FunFam" id="3.40.50.2300:FF:000018">
    <property type="entry name" value="DNA-binding transcriptional regulator NtrC"/>
    <property type="match status" value="1"/>
</dbReference>
<keyword evidence="3" id="KW-0067">ATP-binding</keyword>
<proteinExistence type="predicted"/>
<dbReference type="GO" id="GO:0005524">
    <property type="term" value="F:ATP binding"/>
    <property type="evidence" value="ECO:0007669"/>
    <property type="project" value="UniProtKB-KW"/>
</dbReference>
<dbReference type="Proteomes" id="UP000199214">
    <property type="component" value="Unassembled WGS sequence"/>
</dbReference>
<dbReference type="InterPro" id="IPR002078">
    <property type="entry name" value="Sigma_54_int"/>
</dbReference>
<keyword evidence="1 7" id="KW-0597">Phosphoprotein</keyword>
<dbReference type="GO" id="GO:0000160">
    <property type="term" value="P:phosphorelay signal transduction system"/>
    <property type="evidence" value="ECO:0007669"/>
    <property type="project" value="UniProtKB-KW"/>
</dbReference>
<dbReference type="PROSITE" id="PS00688">
    <property type="entry name" value="SIGMA54_INTERACT_3"/>
    <property type="match status" value="1"/>
</dbReference>
<dbReference type="Pfam" id="PF02954">
    <property type="entry name" value="HTH_8"/>
    <property type="match status" value="1"/>
</dbReference>
<accession>A0A1H7MN19</accession>
<keyword evidence="2" id="KW-0547">Nucleotide-binding</keyword>
<dbReference type="SUPFAM" id="SSF46689">
    <property type="entry name" value="Homeodomain-like"/>
    <property type="match status" value="1"/>
</dbReference>
<evidence type="ECO:0000259" key="8">
    <source>
        <dbReference type="PROSITE" id="PS50045"/>
    </source>
</evidence>
<dbReference type="EMBL" id="FNZZ01000002">
    <property type="protein sequence ID" value="SEL12075.1"/>
    <property type="molecule type" value="Genomic_DNA"/>
</dbReference>
<gene>
    <name evidence="10" type="ORF">SAMN05216382_1534</name>
</gene>
<keyword evidence="11" id="KW-1185">Reference proteome</keyword>
<dbReference type="CDD" id="cd00009">
    <property type="entry name" value="AAA"/>
    <property type="match status" value="1"/>
</dbReference>
<dbReference type="SUPFAM" id="SSF52540">
    <property type="entry name" value="P-loop containing nucleoside triphosphate hydrolases"/>
    <property type="match status" value="1"/>
</dbReference>
<name>A0A1H7MN19_9SPHN</name>
<dbReference type="PROSITE" id="PS00675">
    <property type="entry name" value="SIGMA54_INTERACT_1"/>
    <property type="match status" value="1"/>
</dbReference>
<evidence type="ECO:0000256" key="1">
    <source>
        <dbReference type="ARBA" id="ARBA00022553"/>
    </source>
</evidence>
<dbReference type="RefSeq" id="WP_093004885.1">
    <property type="nucleotide sequence ID" value="NZ_FNZZ01000002.1"/>
</dbReference>
<dbReference type="GO" id="GO:0006355">
    <property type="term" value="P:regulation of DNA-templated transcription"/>
    <property type="evidence" value="ECO:0007669"/>
    <property type="project" value="InterPro"/>
</dbReference>
<dbReference type="OrthoDB" id="9154941at2"/>
<dbReference type="SMART" id="SM00448">
    <property type="entry name" value="REC"/>
    <property type="match status" value="1"/>
</dbReference>
<keyword evidence="4" id="KW-0902">Two-component regulatory system</keyword>
<keyword evidence="6" id="KW-0804">Transcription</keyword>
<reference evidence="11" key="1">
    <citation type="submission" date="2016-10" db="EMBL/GenBank/DDBJ databases">
        <authorList>
            <person name="Varghese N."/>
            <person name="Submissions S."/>
        </authorList>
    </citation>
    <scope>NUCLEOTIDE SEQUENCE [LARGE SCALE GENOMIC DNA]</scope>
    <source>
        <strain evidence="11">JS21-1</strain>
    </source>
</reference>
<dbReference type="InterPro" id="IPR025944">
    <property type="entry name" value="Sigma_54_int_dom_CS"/>
</dbReference>
<evidence type="ECO:0000256" key="6">
    <source>
        <dbReference type="ARBA" id="ARBA00023163"/>
    </source>
</evidence>
<evidence type="ECO:0000313" key="11">
    <source>
        <dbReference type="Proteomes" id="UP000199214"/>
    </source>
</evidence>
<dbReference type="STRING" id="1855283.SAMN05216382_1534"/>
<evidence type="ECO:0000256" key="7">
    <source>
        <dbReference type="PROSITE-ProRule" id="PRU00169"/>
    </source>
</evidence>
<dbReference type="InterPro" id="IPR011006">
    <property type="entry name" value="CheY-like_superfamily"/>
</dbReference>
<dbReference type="InterPro" id="IPR058031">
    <property type="entry name" value="AAA_lid_NorR"/>
</dbReference>
<dbReference type="PANTHER" id="PTHR32071:SF57">
    <property type="entry name" value="C4-DICARBOXYLATE TRANSPORT TRANSCRIPTIONAL REGULATORY PROTEIN DCTD"/>
    <property type="match status" value="1"/>
</dbReference>
<dbReference type="InterPro" id="IPR002197">
    <property type="entry name" value="HTH_Fis"/>
</dbReference>
<dbReference type="PROSITE" id="PS50045">
    <property type="entry name" value="SIGMA54_INTERACT_4"/>
    <property type="match status" value="1"/>
</dbReference>
<dbReference type="InterPro" id="IPR025662">
    <property type="entry name" value="Sigma_54_int_dom_ATP-bd_1"/>
</dbReference>
<dbReference type="Gene3D" id="1.10.8.60">
    <property type="match status" value="1"/>
</dbReference>
<dbReference type="Gene3D" id="3.40.50.300">
    <property type="entry name" value="P-loop containing nucleotide triphosphate hydrolases"/>
    <property type="match status" value="1"/>
</dbReference>
<dbReference type="PROSITE" id="PS50110">
    <property type="entry name" value="RESPONSE_REGULATORY"/>
    <property type="match status" value="1"/>
</dbReference>
<dbReference type="PANTHER" id="PTHR32071">
    <property type="entry name" value="TRANSCRIPTIONAL REGULATORY PROTEIN"/>
    <property type="match status" value="1"/>
</dbReference>
<dbReference type="CDD" id="cd17549">
    <property type="entry name" value="REC_DctD-like"/>
    <property type="match status" value="1"/>
</dbReference>
<evidence type="ECO:0000256" key="4">
    <source>
        <dbReference type="ARBA" id="ARBA00023012"/>
    </source>
</evidence>
<evidence type="ECO:0000256" key="2">
    <source>
        <dbReference type="ARBA" id="ARBA00022741"/>
    </source>
</evidence>
<dbReference type="InterPro" id="IPR027417">
    <property type="entry name" value="P-loop_NTPase"/>
</dbReference>
<evidence type="ECO:0000313" key="10">
    <source>
        <dbReference type="EMBL" id="SEL12075.1"/>
    </source>
</evidence>
<feature type="domain" description="Sigma-54 factor interaction" evidence="8">
    <location>
        <begin position="141"/>
        <end position="361"/>
    </location>
</feature>
<evidence type="ECO:0000259" key="9">
    <source>
        <dbReference type="PROSITE" id="PS50110"/>
    </source>
</evidence>
<dbReference type="Gene3D" id="3.40.50.2300">
    <property type="match status" value="1"/>
</dbReference>
<protein>
    <submittedName>
        <fullName evidence="10">Two-component system, NtrC family, C4-dicarboxylate transport response regulator DctD</fullName>
    </submittedName>
</protein>
<dbReference type="SUPFAM" id="SSF52172">
    <property type="entry name" value="CheY-like"/>
    <property type="match status" value="1"/>
</dbReference>
<dbReference type="GO" id="GO:0043565">
    <property type="term" value="F:sequence-specific DNA binding"/>
    <property type="evidence" value="ECO:0007669"/>
    <property type="project" value="InterPro"/>
</dbReference>
<sequence length="428" mass="46560">MSERVLLIEDDHALRLATEQALDLAGLSVEAFARAEPALAVVEDDFAGVVVSDIRMPGMDGFELLARLRMLDPDLPVILVTGHGDVPMAVSALRDGAFDFVTKPFATEQLIATIRRALERRALVLENRRLRDAVQESEGPLIGNAPAMLNLRRSVRELADLPVDVLIEGESGTGKDLVARLLHRSGRRGTRPFVAVDCAALGDDAAEVELFGDARRGGRIAASNNGTLLLDAVDTLPDAIQARLLRVVEDREVQPCGASWSDPVNLRLLVTSETPLAQLVAEGRFRADLFHRLAQARLYLPPLRERGDDVALLFTHFVDEAKQSLGRADYLVSPEVRHRVLTHGWPGNVRELRNYAFASLLASGSDAAENSGLRERVARFEASIITDALTATGGHVANALAILGIPRKTLYEKMARHGIDPAAFRAPV</sequence>